<name>A0A286XAM1_CAVPO</name>
<evidence type="ECO:0000256" key="20">
    <source>
        <dbReference type="ARBA" id="ARBA00049472"/>
    </source>
</evidence>
<dbReference type="Proteomes" id="UP000005447">
    <property type="component" value="Unassembled WGS sequence"/>
</dbReference>
<dbReference type="GeneTree" id="ENSGT00940000158758"/>
<keyword evidence="12" id="KW-0325">Glycoprotein</keyword>
<comment type="pathway">
    <text evidence="3">Protein modification; protein glycosylation.</text>
</comment>
<keyword evidence="4" id="KW-0328">Glycosyltransferase</keyword>
<keyword evidence="6" id="KW-0812">Transmembrane</keyword>
<evidence type="ECO:0000256" key="14">
    <source>
        <dbReference type="ARBA" id="ARBA00023268"/>
    </source>
</evidence>
<dbReference type="EMBL" id="AAKN02046837">
    <property type="status" value="NOT_ANNOTATED_CDS"/>
    <property type="molecule type" value="Genomic_DNA"/>
</dbReference>
<evidence type="ECO:0000256" key="10">
    <source>
        <dbReference type="ARBA" id="ARBA00023034"/>
    </source>
</evidence>
<proteinExistence type="inferred from homology"/>
<feature type="signal peptide" evidence="21">
    <location>
        <begin position="1"/>
        <end position="28"/>
    </location>
</feature>
<dbReference type="GO" id="GO:0046872">
    <property type="term" value="F:metal ion binding"/>
    <property type="evidence" value="ECO:0007669"/>
    <property type="project" value="UniProtKB-KW"/>
</dbReference>
<evidence type="ECO:0000256" key="2">
    <source>
        <dbReference type="ARBA" id="ARBA00004323"/>
    </source>
</evidence>
<comment type="similarity">
    <text evidence="16">In the C-terminal section; belongs to the glycosyltransferase 49 family.</text>
</comment>
<evidence type="ECO:0000256" key="1">
    <source>
        <dbReference type="ARBA" id="ARBA00001936"/>
    </source>
</evidence>
<dbReference type="FunFam" id="3.90.550.10:FF:000229">
    <property type="entry name" value="Glycosyltransferase-like protein LARGE"/>
    <property type="match status" value="1"/>
</dbReference>
<keyword evidence="7" id="KW-0479">Metal-binding</keyword>
<dbReference type="Bgee" id="ENSCPOG00000033339">
    <property type="expression patterns" value="Expressed in thyroid gland and 6 other cell types or tissues"/>
</dbReference>
<comment type="catalytic activity">
    <reaction evidence="20">
        <text>3-O-[beta-D-GlcA-(1-&gt;3)-beta-D-Xyl-(1-&gt;4)-Rib-ol-P-Rib-ol-P-3-beta-D-GalNAc-(1-&gt;3)-beta-D-GlcNAc-(1-&gt;4)-(O-6-P-alpha-D-Man)]-Thr-[protein] + UDP-alpha-D-xylose = 3-O-[alpha-D-Xyl-(1-&gt;3)-beta-D-GlcA-(1-&gt;4)-beta-D-Xyl-(1-&gt;4)-Rib-ol-P-Rib-ol-P-3-beta-D-GalNAc-(1-&gt;3)-beta-D-GlcNAc-(1-&gt;4)-(O-6-P-alpha-D-Man)]-Thr-[protein] + UDP + H(+)</text>
        <dbReference type="Rhea" id="RHEA:57336"/>
        <dbReference type="Rhea" id="RHEA-COMP:17482"/>
        <dbReference type="Rhea" id="RHEA-COMP:17483"/>
        <dbReference type="ChEBI" id="CHEBI:15378"/>
        <dbReference type="ChEBI" id="CHEBI:57632"/>
        <dbReference type="ChEBI" id="CHEBI:58223"/>
        <dbReference type="ChEBI" id="CHEBI:177336"/>
        <dbReference type="ChEBI" id="CHEBI:177352"/>
    </reaction>
    <physiologicalReaction direction="left-to-right" evidence="20">
        <dbReference type="Rhea" id="RHEA:57337"/>
    </physiologicalReaction>
</comment>
<reference evidence="22" key="2">
    <citation type="submission" date="2025-08" db="UniProtKB">
        <authorList>
            <consortium name="Ensembl"/>
        </authorList>
    </citation>
    <scope>IDENTIFICATION</scope>
    <source>
        <strain evidence="22">2N</strain>
    </source>
</reference>
<keyword evidence="10" id="KW-0333">Golgi apparatus</keyword>
<comment type="catalytic activity">
    <reaction evidence="18">
        <text>3-O-{beta-D-GlcA-(1-&gt;[3)-alpha-D-Xyl-(1-&gt;3)-beta-D-GlcA-(1-&gt;](n)-4)-beta-D-Xyl-(1-&gt;4)-Rib-ol-P-Rib-ol-P-3-beta-D-GalNAc-(1-&gt;3)-beta-D-GlcNAc-(1-&gt;4)-O-6-P-alpha-D-Man}-L-Thr-[protein] + UDP-alpha-D-xylose = 3-O-{(1-&gt;[3)-alpha-D-Xyl-(1-&gt;3)-beta-D-GlcA-(1-&gt;](n+1)-4)-beta-D-Xyl-(1-&gt;4)-Rib-ol-P-Rib-ol-P-3-beta-D-GalNAc-(1-&gt;3)-beta-D-GlcNAc-(1-&gt;4)-O-6-P-alpha-D-Man}-L-Thr-[protein] + UDP + H(+)</text>
        <dbReference type="Rhea" id="RHEA:68368"/>
        <dbReference type="Rhea" id="RHEA-COMP:17485"/>
        <dbReference type="Rhea" id="RHEA-COMP:17486"/>
        <dbReference type="ChEBI" id="CHEBI:15378"/>
        <dbReference type="ChEBI" id="CHEBI:57632"/>
        <dbReference type="ChEBI" id="CHEBI:58223"/>
        <dbReference type="ChEBI" id="CHEBI:177354"/>
        <dbReference type="ChEBI" id="CHEBI:177355"/>
    </reaction>
    <physiologicalReaction direction="left-to-right" evidence="18">
        <dbReference type="Rhea" id="RHEA:68369"/>
    </physiologicalReaction>
</comment>
<dbReference type="GO" id="GO:0035269">
    <property type="term" value="P:protein O-linked glycosylation via mannose"/>
    <property type="evidence" value="ECO:0007669"/>
    <property type="project" value="TreeGrafter"/>
</dbReference>
<keyword evidence="13" id="KW-0464">Manganese</keyword>
<dbReference type="InterPro" id="IPR029044">
    <property type="entry name" value="Nucleotide-diphossugar_trans"/>
</dbReference>
<reference evidence="23" key="1">
    <citation type="journal article" date="2011" name="Nature">
        <title>A high-resolution map of human evolutionary constraint using 29 mammals.</title>
        <authorList>
            <person name="Lindblad-Toh K."/>
            <person name="Garber M."/>
            <person name="Zuk O."/>
            <person name="Lin M.F."/>
            <person name="Parker B.J."/>
            <person name="Washietl S."/>
            <person name="Kheradpour P."/>
            <person name="Ernst J."/>
            <person name="Jordan G."/>
            <person name="Mauceli E."/>
            <person name="Ward L.D."/>
            <person name="Lowe C.B."/>
            <person name="Holloway A.K."/>
            <person name="Clamp M."/>
            <person name="Gnerre S."/>
            <person name="Alfoldi J."/>
            <person name="Beal K."/>
            <person name="Chang J."/>
            <person name="Clawson H."/>
            <person name="Cuff J."/>
            <person name="Di Palma F."/>
            <person name="Fitzgerald S."/>
            <person name="Flicek P."/>
            <person name="Guttman M."/>
            <person name="Hubisz M.J."/>
            <person name="Jaffe D.B."/>
            <person name="Jungreis I."/>
            <person name="Kent W.J."/>
            <person name="Kostka D."/>
            <person name="Lara M."/>
            <person name="Martins A.L."/>
            <person name="Massingham T."/>
            <person name="Moltke I."/>
            <person name="Raney B.J."/>
            <person name="Rasmussen M.D."/>
            <person name="Robinson J."/>
            <person name="Stark A."/>
            <person name="Vilella A.J."/>
            <person name="Wen J."/>
            <person name="Xie X."/>
            <person name="Zody M.C."/>
            <person name="Baldwin J."/>
            <person name="Bloom T."/>
            <person name="Chin C.W."/>
            <person name="Heiman D."/>
            <person name="Nicol R."/>
            <person name="Nusbaum C."/>
            <person name="Young S."/>
            <person name="Wilkinson J."/>
            <person name="Worley K.C."/>
            <person name="Kovar C.L."/>
            <person name="Muzny D.M."/>
            <person name="Gibbs R.A."/>
            <person name="Cree A."/>
            <person name="Dihn H.H."/>
            <person name="Fowler G."/>
            <person name="Jhangiani S."/>
            <person name="Joshi V."/>
            <person name="Lee S."/>
            <person name="Lewis L.R."/>
            <person name="Nazareth L.V."/>
            <person name="Okwuonu G."/>
            <person name="Santibanez J."/>
            <person name="Warren W.C."/>
            <person name="Mardis E.R."/>
            <person name="Weinstock G.M."/>
            <person name="Wilson R.K."/>
            <person name="Delehaunty K."/>
            <person name="Dooling D."/>
            <person name="Fronik C."/>
            <person name="Fulton L."/>
            <person name="Fulton B."/>
            <person name="Graves T."/>
            <person name="Minx P."/>
            <person name="Sodergren E."/>
            <person name="Birney E."/>
            <person name="Margulies E.H."/>
            <person name="Herrero J."/>
            <person name="Green E.D."/>
            <person name="Haussler D."/>
            <person name="Siepel A."/>
            <person name="Goldman N."/>
            <person name="Pollard K.S."/>
            <person name="Pedersen J.S."/>
            <person name="Lander E.S."/>
            <person name="Kellis M."/>
        </authorList>
    </citation>
    <scope>NUCLEOTIDE SEQUENCE [LARGE SCALE GENOMIC DNA]</scope>
    <source>
        <strain evidence="23">2N</strain>
    </source>
</reference>
<keyword evidence="14" id="KW-0511">Multifunctional enzyme</keyword>
<evidence type="ECO:0000256" key="6">
    <source>
        <dbReference type="ARBA" id="ARBA00022692"/>
    </source>
</evidence>
<protein>
    <submittedName>
        <fullName evidence="22">LARGE xylosyl- and glucuronyltransferase 2</fullName>
    </submittedName>
</protein>
<dbReference type="GO" id="GO:0000139">
    <property type="term" value="C:Golgi membrane"/>
    <property type="evidence" value="ECO:0007669"/>
    <property type="project" value="UniProtKB-SubCell"/>
</dbReference>
<gene>
    <name evidence="22" type="primary">LARGE2</name>
</gene>
<evidence type="ECO:0000256" key="8">
    <source>
        <dbReference type="ARBA" id="ARBA00022968"/>
    </source>
</evidence>
<organism evidence="22 23">
    <name type="scientific">Cavia porcellus</name>
    <name type="common">Guinea pig</name>
    <dbReference type="NCBI Taxonomy" id="10141"/>
    <lineage>
        <taxon>Eukaryota</taxon>
        <taxon>Metazoa</taxon>
        <taxon>Chordata</taxon>
        <taxon>Craniata</taxon>
        <taxon>Vertebrata</taxon>
        <taxon>Euteleostomi</taxon>
        <taxon>Mammalia</taxon>
        <taxon>Eutheria</taxon>
        <taxon>Euarchontoglires</taxon>
        <taxon>Glires</taxon>
        <taxon>Rodentia</taxon>
        <taxon>Hystricomorpha</taxon>
        <taxon>Caviidae</taxon>
        <taxon>Cavia</taxon>
    </lineage>
</organism>
<comment type="catalytic activity">
    <reaction evidence="19">
        <text>3-O-{(1-&gt;[3)-alpha-D-Xyl-(1-&gt;3)-beta-D-GlcA-(1-&gt;](n)-4)-beta-D-Xyl-(1-&gt;4)-Rib-ol-P-Rib-ol-P-3-beta-D-GalNAc-(1-&gt;3)-beta-D-GlcNAc-(1-&gt;4)-O-6-P-alpha-D-Man}-L-Thr-[protein] + UDP-alpha-D-glucuronate = 3-O-{beta-D-GlcA-(1-&gt;[3)-alpha-D-Xyl-(1-&gt;3)-beta-D-GlcA-(1-&gt;](n)-4)-beta-D-Xyl-(1-&gt;4)-Rib-ol-P-Rib-ol-P-3-beta-D-GalNAc-(1-&gt;3)-beta-D-GlcNAc-(1-&gt;4)-O-6-P-alpha-D-Man}-L-Thr-[protein] + UDP + H(+)</text>
        <dbReference type="Rhea" id="RHEA:67924"/>
        <dbReference type="Rhea" id="RHEA-COMP:17484"/>
        <dbReference type="Rhea" id="RHEA-COMP:17486"/>
        <dbReference type="ChEBI" id="CHEBI:15378"/>
        <dbReference type="ChEBI" id="CHEBI:58052"/>
        <dbReference type="ChEBI" id="CHEBI:58223"/>
        <dbReference type="ChEBI" id="CHEBI:177354"/>
        <dbReference type="ChEBI" id="CHEBI:177355"/>
    </reaction>
    <physiologicalReaction direction="left-to-right" evidence="19">
        <dbReference type="Rhea" id="RHEA:67925"/>
    </physiologicalReaction>
</comment>
<evidence type="ECO:0000313" key="22">
    <source>
        <dbReference type="Ensembl" id="ENSCPOP00000022480.1"/>
    </source>
</evidence>
<evidence type="ECO:0000256" key="9">
    <source>
        <dbReference type="ARBA" id="ARBA00022989"/>
    </source>
</evidence>
<comment type="function">
    <text evidence="17">Bifunctional glycosyltransferase with both alpha-1,3-xylosyltransferase and beta-1,3-glucuronyltransferase activities involved in the maturation of alpha-dystroglycan (DAG1) by glycosylation leading to DAG1 binding to laminin G-like domain-containing extracellular proteins with high affinity and in a phosphorylated-O-mannosyl trisaccharide dependent manner. Elongates the glucuronyl-beta-1,4-xylose-beta disaccharide primer structure by adding repeating units [-3-Xylose-alpha-1,3-GlcA-beta-1-] to produce a heteropolysaccharide. Supports the maturation of DAG1 more effectively than LARGE1. In addition, can modify both heparan sulfate (HS)- and chondroitin/dermatan sulfate (CS/DS)-proteoglycans (PGs), namely GPC4, with a glycosaminoglycan (GAG)-like polysaccharide composed of xylose and glucuronic acid to confer laminin binding.</text>
</comment>
<dbReference type="PANTHER" id="PTHR12270:SF23">
    <property type="entry name" value="XYLOSYL- AND GLUCURONYLTRANSFERASE LARGE2"/>
    <property type="match status" value="1"/>
</dbReference>
<evidence type="ECO:0000256" key="12">
    <source>
        <dbReference type="ARBA" id="ARBA00023180"/>
    </source>
</evidence>
<evidence type="ECO:0000256" key="21">
    <source>
        <dbReference type="SAM" id="SignalP"/>
    </source>
</evidence>
<evidence type="ECO:0000256" key="19">
    <source>
        <dbReference type="ARBA" id="ARBA00049259"/>
    </source>
</evidence>
<evidence type="ECO:0000256" key="16">
    <source>
        <dbReference type="ARBA" id="ARBA00038468"/>
    </source>
</evidence>
<comment type="similarity">
    <text evidence="15">In the N-terminal section; belongs to the glycosyltransferase 8 family.</text>
</comment>
<dbReference type="Pfam" id="PF01501">
    <property type="entry name" value="Glyco_transf_8"/>
    <property type="match status" value="1"/>
</dbReference>
<dbReference type="Ensembl" id="ENSCPOT00000041254.1">
    <property type="protein sequence ID" value="ENSCPOP00000022480.1"/>
    <property type="gene ID" value="ENSCPOG00000033339.1"/>
</dbReference>
<keyword evidence="9" id="KW-1133">Transmembrane helix</keyword>
<evidence type="ECO:0000256" key="18">
    <source>
        <dbReference type="ARBA" id="ARBA00048091"/>
    </source>
</evidence>
<dbReference type="AlphaFoldDB" id="A0A286XAM1"/>
<reference evidence="22" key="3">
    <citation type="submission" date="2025-09" db="UniProtKB">
        <authorList>
            <consortium name="Ensembl"/>
        </authorList>
    </citation>
    <scope>IDENTIFICATION</scope>
    <source>
        <strain evidence="22">2N</strain>
    </source>
</reference>
<keyword evidence="21" id="KW-0732">Signal</keyword>
<feature type="chain" id="PRO_5013058322" evidence="21">
    <location>
        <begin position="29"/>
        <end position="640"/>
    </location>
</feature>
<evidence type="ECO:0000256" key="11">
    <source>
        <dbReference type="ARBA" id="ARBA00023136"/>
    </source>
</evidence>
<dbReference type="Pfam" id="PF13896">
    <property type="entry name" value="Glyco_transf_49"/>
    <property type="match status" value="2"/>
</dbReference>
<evidence type="ECO:0000256" key="15">
    <source>
        <dbReference type="ARBA" id="ARBA00038461"/>
    </source>
</evidence>
<dbReference type="VEuPathDB" id="HostDB:ENSCPOG00000033339"/>
<accession>A0A286XAM1</accession>
<evidence type="ECO:0000256" key="3">
    <source>
        <dbReference type="ARBA" id="ARBA00004922"/>
    </source>
</evidence>
<keyword evidence="5" id="KW-0808">Transferase</keyword>
<keyword evidence="8" id="KW-0735">Signal-anchor</keyword>
<dbReference type="Gene3D" id="3.90.550.10">
    <property type="entry name" value="Spore Coat Polysaccharide Biosynthesis Protein SpsA, Chain A"/>
    <property type="match status" value="2"/>
</dbReference>
<comment type="subcellular location">
    <subcellularLocation>
        <location evidence="2">Golgi apparatus membrane</location>
        <topology evidence="2">Single-pass type II membrane protein</topology>
    </subcellularLocation>
</comment>
<comment type="cofactor">
    <cofactor evidence="1">
        <name>Mn(2+)</name>
        <dbReference type="ChEBI" id="CHEBI:29035"/>
    </cofactor>
</comment>
<evidence type="ECO:0000256" key="17">
    <source>
        <dbReference type="ARBA" id="ARBA00045795"/>
    </source>
</evidence>
<dbReference type="GO" id="GO:0042285">
    <property type="term" value="F:xylosyltransferase activity"/>
    <property type="evidence" value="ECO:0007669"/>
    <property type="project" value="TreeGrafter"/>
</dbReference>
<sequence>MLPRGRSRALAAAALLLGLLLLAGLFLGRDLQPPGGGEVQAAADLVSPPQLLHVAIVCAGLNSSREVVTLVKSMLFYRKNPLHLHLVTDAVAQSILETLFRTWMVPALGVSFYDADQLKPHISWIPNKHYSGLYGLMKLVLPGVLPPGLAQVIVLDTDVTLASDIAELWALFAYFSGVILLWLDRLRQVGWEQMWQLTARRELLTQPATSLADQDIFNAVIKEHPGLVQPLPCVWNVQLSDHTLAERCYLEAADLKVIHWNSPKKLRVKIKHAEFFRNLYLTFLGYDGNLLRRELFGCPSQSPAGAEQLQQSLAQLDEEDACFEFRQQQLTVHRVHITFLPHEPPPPRPHDVTLVAQLSMDRLQMLEALCRHWLGPMSLALYLTDAEAQQFLRFVEASPVLSARQDVAYHVVYREGPLYPVNQLRNVALAQALTPYVFLSDIDFLPAYSLYDYLRASIEQLGLGGLRKAALVVPAFETPRYRFSFPKSKAELLALLDAGALYTFRYHEWPQGHAATDYARWREAQAPYRVQWAADYEPYVVVPRDCPHYDPRFVGFGWNKVAHIVELDAQDYELLVLPEAFTIHLPHAPSLDISRFRSSPDYRACLQALKEEFHQDLSRRYGAAALKYLTALQQRPRNSA</sequence>
<evidence type="ECO:0000256" key="4">
    <source>
        <dbReference type="ARBA" id="ARBA00022676"/>
    </source>
</evidence>
<dbReference type="SUPFAM" id="SSF53448">
    <property type="entry name" value="Nucleotide-diphospho-sugar transferases"/>
    <property type="match status" value="1"/>
</dbReference>
<dbReference type="GO" id="GO:0015020">
    <property type="term" value="F:glucuronosyltransferase activity"/>
    <property type="evidence" value="ECO:0007669"/>
    <property type="project" value="TreeGrafter"/>
</dbReference>
<dbReference type="InterPro" id="IPR002495">
    <property type="entry name" value="Glyco_trans_8"/>
</dbReference>
<dbReference type="InterPro" id="IPR051292">
    <property type="entry name" value="Xyl/GlcA_transferase"/>
</dbReference>
<evidence type="ECO:0000313" key="23">
    <source>
        <dbReference type="Proteomes" id="UP000005447"/>
    </source>
</evidence>
<evidence type="ECO:0000256" key="13">
    <source>
        <dbReference type="ARBA" id="ARBA00023211"/>
    </source>
</evidence>
<evidence type="ECO:0000256" key="5">
    <source>
        <dbReference type="ARBA" id="ARBA00022679"/>
    </source>
</evidence>
<evidence type="ECO:0000256" key="7">
    <source>
        <dbReference type="ARBA" id="ARBA00022723"/>
    </source>
</evidence>
<keyword evidence="23" id="KW-1185">Reference proteome</keyword>
<keyword evidence="11" id="KW-0472">Membrane</keyword>
<dbReference type="PANTHER" id="PTHR12270">
    <property type="entry name" value="GLYCOSYLTRANSFERASE-RELATED"/>
    <property type="match status" value="1"/>
</dbReference>